<dbReference type="InterPro" id="IPR001310">
    <property type="entry name" value="Histidine_triad_HIT"/>
</dbReference>
<name>A0A1H1V5F2_9ACTN</name>
<reference evidence="5 6" key="1">
    <citation type="submission" date="2016-10" db="EMBL/GenBank/DDBJ databases">
        <authorList>
            <person name="de Groot N.N."/>
        </authorList>
    </citation>
    <scope>NUCLEOTIDE SEQUENCE [LARGE SCALE GENOMIC DNA]</scope>
    <source>
        <strain evidence="5 6">DSM 21800</strain>
    </source>
</reference>
<dbReference type="STRING" id="630515.SAMN04489812_3058"/>
<evidence type="ECO:0000313" key="5">
    <source>
        <dbReference type="EMBL" id="SDS79519.1"/>
    </source>
</evidence>
<evidence type="ECO:0000256" key="2">
    <source>
        <dbReference type="PIRSR" id="PIRSR601310-3"/>
    </source>
</evidence>
<dbReference type="InterPro" id="IPR011146">
    <property type="entry name" value="HIT-like"/>
</dbReference>
<dbReference type="SUPFAM" id="SSF54197">
    <property type="entry name" value="HIT-like"/>
    <property type="match status" value="1"/>
</dbReference>
<dbReference type="Gene3D" id="3.30.428.10">
    <property type="entry name" value="HIT-like"/>
    <property type="match status" value="1"/>
</dbReference>
<evidence type="ECO:0000259" key="4">
    <source>
        <dbReference type="PROSITE" id="PS51084"/>
    </source>
</evidence>
<proteinExistence type="predicted"/>
<dbReference type="Pfam" id="PF01230">
    <property type="entry name" value="HIT"/>
    <property type="match status" value="1"/>
</dbReference>
<dbReference type="PROSITE" id="PS51084">
    <property type="entry name" value="HIT_2"/>
    <property type="match status" value="1"/>
</dbReference>
<keyword evidence="6" id="KW-1185">Reference proteome</keyword>
<dbReference type="EMBL" id="LT629772">
    <property type="protein sequence ID" value="SDS79519.1"/>
    <property type="molecule type" value="Genomic_DNA"/>
</dbReference>
<feature type="active site" description="Tele-AMP-histidine intermediate" evidence="1">
    <location>
        <position position="118"/>
    </location>
</feature>
<evidence type="ECO:0000256" key="3">
    <source>
        <dbReference type="PROSITE-ProRule" id="PRU00464"/>
    </source>
</evidence>
<evidence type="ECO:0000256" key="1">
    <source>
        <dbReference type="PIRSR" id="PIRSR601310-1"/>
    </source>
</evidence>
<accession>A0A1H1V5F2</accession>
<dbReference type="Proteomes" id="UP000199103">
    <property type="component" value="Chromosome I"/>
</dbReference>
<feature type="domain" description="HIT" evidence="4">
    <location>
        <begin position="22"/>
        <end position="125"/>
    </location>
</feature>
<dbReference type="PANTHER" id="PTHR23089">
    <property type="entry name" value="HISTIDINE TRIAD HIT PROTEIN"/>
    <property type="match status" value="1"/>
</dbReference>
<dbReference type="InterPro" id="IPR036265">
    <property type="entry name" value="HIT-like_sf"/>
</dbReference>
<dbReference type="GO" id="GO:0003824">
    <property type="term" value="F:catalytic activity"/>
    <property type="evidence" value="ECO:0007669"/>
    <property type="project" value="InterPro"/>
</dbReference>
<dbReference type="OrthoDB" id="9784774at2"/>
<evidence type="ECO:0000313" key="6">
    <source>
        <dbReference type="Proteomes" id="UP000199103"/>
    </source>
</evidence>
<feature type="short sequence motif" description="Histidine triad motif" evidence="2 3">
    <location>
        <begin position="116"/>
        <end position="120"/>
    </location>
</feature>
<gene>
    <name evidence="5" type="ORF">SAMN04489812_3058</name>
</gene>
<organism evidence="5 6">
    <name type="scientific">Microlunatus soli</name>
    <dbReference type="NCBI Taxonomy" id="630515"/>
    <lineage>
        <taxon>Bacteria</taxon>
        <taxon>Bacillati</taxon>
        <taxon>Actinomycetota</taxon>
        <taxon>Actinomycetes</taxon>
        <taxon>Propionibacteriales</taxon>
        <taxon>Propionibacteriaceae</taxon>
        <taxon>Microlunatus</taxon>
    </lineage>
</organism>
<dbReference type="RefSeq" id="WP_091526118.1">
    <property type="nucleotide sequence ID" value="NZ_LT629772.1"/>
</dbReference>
<dbReference type="AlphaFoldDB" id="A0A1H1V5F2"/>
<sequence length="125" mass="13844">MTTEAENPSADARNSEYGGDDFYCDVAIPDPSRLQVVHEDDLVLAFHHTRPFWQNHIVVVPKRHIGSLTTLTAADEPDARRLLEVVQSVAAETERATGAAAVLTNLGDYQDSKHLHIHVHSGPRR</sequence>
<protein>
    <submittedName>
        <fullName evidence="5">Histidine triad (HIT) family protein</fullName>
    </submittedName>
</protein>